<dbReference type="SMART" id="SM00532">
    <property type="entry name" value="LIGANc"/>
    <property type="match status" value="1"/>
</dbReference>
<dbReference type="InterPro" id="IPR013839">
    <property type="entry name" value="DNAligase_adenylation"/>
</dbReference>
<dbReference type="InterPro" id="IPR018239">
    <property type="entry name" value="DNA_ligase_AS"/>
</dbReference>
<dbReference type="GO" id="GO:0046872">
    <property type="term" value="F:metal ion binding"/>
    <property type="evidence" value="ECO:0007669"/>
    <property type="project" value="UniProtKB-KW"/>
</dbReference>
<accession>A0A091C0Q0</accession>
<dbReference type="Proteomes" id="UP000029380">
    <property type="component" value="Unassembled WGS sequence"/>
</dbReference>
<gene>
    <name evidence="10" type="ORF">TMUPMC115_1431</name>
</gene>
<evidence type="ECO:0000313" key="11">
    <source>
        <dbReference type="Proteomes" id="UP000029380"/>
    </source>
</evidence>
<keyword evidence="7" id="KW-0520">NAD</keyword>
<dbReference type="GO" id="GO:0006281">
    <property type="term" value="P:DNA repair"/>
    <property type="evidence" value="ECO:0007669"/>
    <property type="project" value="UniProtKB-KW"/>
</dbReference>
<keyword evidence="5" id="KW-0862">Zinc</keyword>
<dbReference type="GO" id="GO:0003911">
    <property type="term" value="F:DNA ligase (NAD+) activity"/>
    <property type="evidence" value="ECO:0007669"/>
    <property type="project" value="UniProtKB-EC"/>
</dbReference>
<dbReference type="CDD" id="cd00114">
    <property type="entry name" value="LIGANc"/>
    <property type="match status" value="1"/>
</dbReference>
<reference evidence="10 11" key="1">
    <citation type="submission" date="2014-08" db="EMBL/GenBank/DDBJ databases">
        <title>Genome sequence of Tetragenococcus muriaticus.</title>
        <authorList>
            <person name="Chuea-nongthon C."/>
            <person name="Rodtong S."/>
            <person name="Yongsawatdigul J."/>
            <person name="Steele J.L."/>
            <person name="Liu X.-y."/>
            <person name="Speers J."/>
            <person name="Glasner J.D."/>
            <person name="Neeno-Eckwall E.C."/>
        </authorList>
    </citation>
    <scope>NUCLEOTIDE SEQUENCE [LARGE SCALE GENOMIC DNA]</scope>
    <source>
        <strain evidence="10 11">PMC-11-5</strain>
    </source>
</reference>
<dbReference type="PATRIC" id="fig|1302649.3.peg.1435"/>
<keyword evidence="4" id="KW-0227">DNA damage</keyword>
<dbReference type="InterPro" id="IPR013840">
    <property type="entry name" value="DNAligase_N"/>
</dbReference>
<evidence type="ECO:0000256" key="1">
    <source>
        <dbReference type="ARBA" id="ARBA00022598"/>
    </source>
</evidence>
<keyword evidence="3" id="KW-0479">Metal-binding</keyword>
<evidence type="ECO:0000256" key="6">
    <source>
        <dbReference type="ARBA" id="ARBA00022842"/>
    </source>
</evidence>
<dbReference type="GO" id="GO:0005829">
    <property type="term" value="C:cytosol"/>
    <property type="evidence" value="ECO:0007669"/>
    <property type="project" value="TreeGrafter"/>
</dbReference>
<dbReference type="SUPFAM" id="SSF56091">
    <property type="entry name" value="DNA ligase/mRNA capping enzyme, catalytic domain"/>
    <property type="match status" value="1"/>
</dbReference>
<sequence length="280" mass="32257">MVEQSIVKRAKELRNQLNQYSYEYYVKDDPSVEDFVYDSLYQELVEIENNHPELVSEDSPTQRVGGRVLEGFEKVEHDIPLYSLNDVFNKEDIIAFDKRVQKALSRQVSYTCELKIDGLSVSLRYENGKLVQGATRGDGTVGEDITENLRTVRSIPLQLKNSVSLEARGECYMPKKSFMRLNQHREEEGQDMFANPRNAAAGSLRQLDSKITAKRNLSTFLYSVADTDSLSSSTQYDALQELADLGFQTNQERKLCHSIDEVWDYIEDFQEKTRRLVLRN</sequence>
<name>A0A091C0Q0_9ENTE</name>
<dbReference type="Pfam" id="PF01653">
    <property type="entry name" value="DNA_ligase_aden"/>
    <property type="match status" value="1"/>
</dbReference>
<evidence type="ECO:0000256" key="7">
    <source>
        <dbReference type="ARBA" id="ARBA00023027"/>
    </source>
</evidence>
<keyword evidence="1 10" id="KW-0436">Ligase</keyword>
<dbReference type="PANTHER" id="PTHR23389">
    <property type="entry name" value="CHROMOSOME TRANSMISSION FIDELITY FACTOR 18"/>
    <property type="match status" value="1"/>
</dbReference>
<comment type="caution">
    <text evidence="10">The sequence shown here is derived from an EMBL/GenBank/DDBJ whole genome shotgun (WGS) entry which is preliminary data.</text>
</comment>
<keyword evidence="8" id="KW-0234">DNA repair</keyword>
<evidence type="ECO:0000313" key="10">
    <source>
        <dbReference type="EMBL" id="KFN91376.1"/>
    </source>
</evidence>
<dbReference type="AlphaFoldDB" id="A0A091C0Q0"/>
<evidence type="ECO:0000256" key="2">
    <source>
        <dbReference type="ARBA" id="ARBA00022705"/>
    </source>
</evidence>
<evidence type="ECO:0000256" key="4">
    <source>
        <dbReference type="ARBA" id="ARBA00022763"/>
    </source>
</evidence>
<evidence type="ECO:0000256" key="8">
    <source>
        <dbReference type="ARBA" id="ARBA00023204"/>
    </source>
</evidence>
<proteinExistence type="predicted"/>
<protein>
    <submittedName>
        <fullName evidence="10">DNA ligase</fullName>
        <ecNumber evidence="10">6.5.1.2</ecNumber>
    </submittedName>
</protein>
<keyword evidence="6" id="KW-0460">Magnesium</keyword>
<dbReference type="PROSITE" id="PS01055">
    <property type="entry name" value="DNA_LIGASE_N1"/>
    <property type="match status" value="1"/>
</dbReference>
<dbReference type="GO" id="GO:0006260">
    <property type="term" value="P:DNA replication"/>
    <property type="evidence" value="ECO:0007669"/>
    <property type="project" value="UniProtKB-KW"/>
</dbReference>
<evidence type="ECO:0000259" key="9">
    <source>
        <dbReference type="SMART" id="SM00532"/>
    </source>
</evidence>
<dbReference type="Gene3D" id="1.10.287.610">
    <property type="entry name" value="Helix hairpin bin"/>
    <property type="match status" value="1"/>
</dbReference>
<keyword evidence="2" id="KW-0235">DNA replication</keyword>
<organism evidence="10 11">
    <name type="scientific">Tetragenococcus muriaticus PMC-11-5</name>
    <dbReference type="NCBI Taxonomy" id="1302649"/>
    <lineage>
        <taxon>Bacteria</taxon>
        <taxon>Bacillati</taxon>
        <taxon>Bacillota</taxon>
        <taxon>Bacilli</taxon>
        <taxon>Lactobacillales</taxon>
        <taxon>Enterococcaceae</taxon>
        <taxon>Tetragenococcus</taxon>
    </lineage>
</organism>
<evidence type="ECO:0000256" key="3">
    <source>
        <dbReference type="ARBA" id="ARBA00022723"/>
    </source>
</evidence>
<dbReference type="EC" id="6.5.1.2" evidence="10"/>
<dbReference type="EMBL" id="JPVU01000154">
    <property type="protein sequence ID" value="KFN91376.1"/>
    <property type="molecule type" value="Genomic_DNA"/>
</dbReference>
<dbReference type="FunFam" id="1.10.287.610:FF:000002">
    <property type="entry name" value="DNA ligase"/>
    <property type="match status" value="1"/>
</dbReference>
<evidence type="ECO:0000256" key="5">
    <source>
        <dbReference type="ARBA" id="ARBA00022833"/>
    </source>
</evidence>
<feature type="domain" description="NAD-dependent DNA ligase N-terminal" evidence="9">
    <location>
        <begin position="5"/>
        <end position="280"/>
    </location>
</feature>
<dbReference type="PANTHER" id="PTHR23389:SF9">
    <property type="entry name" value="DNA LIGASE"/>
    <property type="match status" value="1"/>
</dbReference>
<dbReference type="Gene3D" id="3.30.470.30">
    <property type="entry name" value="DNA ligase/mRNA capping enzyme"/>
    <property type="match status" value="1"/>
</dbReference>